<dbReference type="AlphaFoldDB" id="A0A482KBB6"/>
<name>A0A482KBB6_9BASI</name>
<evidence type="ECO:0000313" key="5">
    <source>
        <dbReference type="EMBL" id="QBQ01552.1"/>
    </source>
</evidence>
<dbReference type="Pfam" id="PF00313">
    <property type="entry name" value="CSD"/>
    <property type="match status" value="1"/>
</dbReference>
<organism evidence="5">
    <name type="scientific">Glaciozyma antarctica</name>
    <dbReference type="NCBI Taxonomy" id="105987"/>
    <lineage>
        <taxon>Eukaryota</taxon>
        <taxon>Fungi</taxon>
        <taxon>Dikarya</taxon>
        <taxon>Basidiomycota</taxon>
        <taxon>Pucciniomycotina</taxon>
        <taxon>Microbotryomycetes</taxon>
        <taxon>Kriegeriales</taxon>
        <taxon>Camptobasidiaceae</taxon>
        <taxon>Glaciozyma</taxon>
    </lineage>
</organism>
<dbReference type="Gene3D" id="2.40.50.140">
    <property type="entry name" value="Nucleic acid-binding proteins"/>
    <property type="match status" value="1"/>
</dbReference>
<dbReference type="InterPro" id="IPR051373">
    <property type="entry name" value="Lin-28_RNA-binding"/>
</dbReference>
<evidence type="ECO:0000259" key="4">
    <source>
        <dbReference type="PROSITE" id="PS51857"/>
    </source>
</evidence>
<accession>A0A482KBB6</accession>
<dbReference type="PROSITE" id="PS51857">
    <property type="entry name" value="CSD_2"/>
    <property type="match status" value="1"/>
</dbReference>
<keyword evidence="2" id="KW-0963">Cytoplasm</keyword>
<dbReference type="InterPro" id="IPR012340">
    <property type="entry name" value="NA-bd_OB-fold"/>
</dbReference>
<dbReference type="PRINTS" id="PR00050">
    <property type="entry name" value="COLDSHOCK"/>
</dbReference>
<feature type="compositionally biased region" description="Low complexity" evidence="3">
    <location>
        <begin position="320"/>
        <end position="357"/>
    </location>
</feature>
<sequence>MATSAYDLSGLALALPQLPPHHLQRSPSHSPAPAPPGQIRHGVCKFFNSAKGYGFVVHSNPEELGGQEVFVHFSAIVGKGGFRSLAEGEEVEYQLIAGPKGYQAAHVTGPGGRSVVGDPKARLAKPPPYMPFAAPMGMSPYLTDPYQQQHPGVYAASPYTQHVLYVPSSIHNTTISIPPSQYGYTSIASPHQGSLGLASPPNGLVGGPFAAGSYQQSYAGPQGAYPTALGQVGTNGTFLVGGGGARNGDSQYAPLSPPGGHFGGGLPVTTSGGVGSDAAFYSNASFNPLSPFNSPPSFSHAPLFGSSNPPTNGTSVQTATSSLLPYNPSSSASSTASSFGIPLSQQQRSSSSSRHSSTNANVVSNGLTFGSSSSTSSTGSALFGPGSSVGISAVGAPRSNASGAGTPRDERRGTPLGNGTIGTGAGSAASVFAPVLYTSGDRDFS</sequence>
<dbReference type="InterPro" id="IPR011129">
    <property type="entry name" value="CSD"/>
</dbReference>
<dbReference type="SUPFAM" id="SSF50249">
    <property type="entry name" value="Nucleic acid-binding proteins"/>
    <property type="match status" value="1"/>
</dbReference>
<evidence type="ECO:0000256" key="2">
    <source>
        <dbReference type="ARBA" id="ARBA00022490"/>
    </source>
</evidence>
<proteinExistence type="evidence at transcript level"/>
<reference evidence="5" key="1">
    <citation type="submission" date="2018-08" db="EMBL/GenBank/DDBJ databases">
        <authorList>
            <person name="Yusof N.A."/>
        </authorList>
    </citation>
    <scope>NUCLEOTIDE SEQUENCE</scope>
</reference>
<dbReference type="PANTHER" id="PTHR46109">
    <property type="entry name" value="PROTEIN LIN-28"/>
    <property type="match status" value="1"/>
</dbReference>
<evidence type="ECO:0000256" key="1">
    <source>
        <dbReference type="ARBA" id="ARBA00004496"/>
    </source>
</evidence>
<dbReference type="EMBL" id="MH719220">
    <property type="protein sequence ID" value="QBQ01552.1"/>
    <property type="molecule type" value="mRNA"/>
</dbReference>
<dbReference type="SMART" id="SM00357">
    <property type="entry name" value="CSP"/>
    <property type="match status" value="1"/>
</dbReference>
<feature type="compositionally biased region" description="Polar residues" evidence="3">
    <location>
        <begin position="305"/>
        <end position="319"/>
    </location>
</feature>
<feature type="region of interest" description="Disordered" evidence="3">
    <location>
        <begin position="303"/>
        <end position="359"/>
    </location>
</feature>
<feature type="region of interest" description="Disordered" evidence="3">
    <location>
        <begin position="249"/>
        <end position="268"/>
    </location>
</feature>
<dbReference type="PANTHER" id="PTHR46109:SF1">
    <property type="entry name" value="PROTEIN LIN-28 HOMOLOG"/>
    <property type="match status" value="1"/>
</dbReference>
<comment type="subcellular location">
    <subcellularLocation>
        <location evidence="1">Cytoplasm</location>
    </subcellularLocation>
</comment>
<dbReference type="InterPro" id="IPR002059">
    <property type="entry name" value="CSP_DNA-bd"/>
</dbReference>
<dbReference type="GO" id="GO:0003729">
    <property type="term" value="F:mRNA binding"/>
    <property type="evidence" value="ECO:0007669"/>
    <property type="project" value="TreeGrafter"/>
</dbReference>
<evidence type="ECO:0000256" key="3">
    <source>
        <dbReference type="SAM" id="MobiDB-lite"/>
    </source>
</evidence>
<feature type="domain" description="CSD" evidence="4">
    <location>
        <begin position="39"/>
        <end position="109"/>
    </location>
</feature>
<dbReference type="GO" id="GO:0005634">
    <property type="term" value="C:nucleus"/>
    <property type="evidence" value="ECO:0007669"/>
    <property type="project" value="TreeGrafter"/>
</dbReference>
<dbReference type="GO" id="GO:0031054">
    <property type="term" value="P:pre-miRNA processing"/>
    <property type="evidence" value="ECO:0007669"/>
    <property type="project" value="TreeGrafter"/>
</dbReference>
<protein>
    <submittedName>
        <fullName evidence="5">Cold-shock domain-containing protein</fullName>
    </submittedName>
</protein>
<feature type="region of interest" description="Disordered" evidence="3">
    <location>
        <begin position="392"/>
        <end position="426"/>
    </location>
</feature>
<dbReference type="GO" id="GO:0005737">
    <property type="term" value="C:cytoplasm"/>
    <property type="evidence" value="ECO:0007669"/>
    <property type="project" value="UniProtKB-SubCell"/>
</dbReference>